<comment type="pathway">
    <text evidence="1">Metabolic intermediate biosynthesis; chorismate biosynthesis; chorismate from D-erythrose 4-phosphate and phosphoenolpyruvate: step 7/7.</text>
</comment>
<name>A0A382RS77_9ZZZZ</name>
<dbReference type="SUPFAM" id="SSF103263">
    <property type="entry name" value="Chorismate synthase, AroC"/>
    <property type="match status" value="1"/>
</dbReference>
<organism evidence="7">
    <name type="scientific">marine metagenome</name>
    <dbReference type="NCBI Taxonomy" id="408172"/>
    <lineage>
        <taxon>unclassified sequences</taxon>
        <taxon>metagenomes</taxon>
        <taxon>ecological metagenomes</taxon>
    </lineage>
</organism>
<dbReference type="GO" id="GO:0009423">
    <property type="term" value="P:chorismate biosynthetic process"/>
    <property type="evidence" value="ECO:0007669"/>
    <property type="project" value="TreeGrafter"/>
</dbReference>
<dbReference type="GO" id="GO:0005829">
    <property type="term" value="C:cytosol"/>
    <property type="evidence" value="ECO:0007669"/>
    <property type="project" value="TreeGrafter"/>
</dbReference>
<reference evidence="7" key="1">
    <citation type="submission" date="2018-05" db="EMBL/GenBank/DDBJ databases">
        <authorList>
            <person name="Lanie J.A."/>
            <person name="Ng W.-L."/>
            <person name="Kazmierczak K.M."/>
            <person name="Andrzejewski T.M."/>
            <person name="Davidsen T.M."/>
            <person name="Wayne K.J."/>
            <person name="Tettelin H."/>
            <person name="Glass J.I."/>
            <person name="Rusch D."/>
            <person name="Podicherti R."/>
            <person name="Tsui H.-C.T."/>
            <person name="Winkler M.E."/>
        </authorList>
    </citation>
    <scope>NUCLEOTIDE SEQUENCE</scope>
</reference>
<dbReference type="Pfam" id="PF01264">
    <property type="entry name" value="Chorismate_synt"/>
    <property type="match status" value="1"/>
</dbReference>
<dbReference type="GO" id="GO:0004107">
    <property type="term" value="F:chorismate synthase activity"/>
    <property type="evidence" value="ECO:0007669"/>
    <property type="project" value="UniProtKB-EC"/>
</dbReference>
<evidence type="ECO:0000256" key="5">
    <source>
        <dbReference type="ARBA" id="ARBA00023141"/>
    </source>
</evidence>
<dbReference type="EC" id="4.2.3.5" evidence="3"/>
<gene>
    <name evidence="7" type="ORF">METZ01_LOCUS353397</name>
</gene>
<comment type="similarity">
    <text evidence="2">Belongs to the chorismate synthase family.</text>
</comment>
<evidence type="ECO:0000256" key="6">
    <source>
        <dbReference type="ARBA" id="ARBA00023239"/>
    </source>
</evidence>
<protein>
    <recommendedName>
        <fullName evidence="3">chorismate synthase</fullName>
        <ecNumber evidence="3">4.2.3.5</ecNumber>
    </recommendedName>
</protein>
<dbReference type="GO" id="GO:0010181">
    <property type="term" value="F:FMN binding"/>
    <property type="evidence" value="ECO:0007669"/>
    <property type="project" value="TreeGrafter"/>
</dbReference>
<keyword evidence="6" id="KW-0456">Lyase</keyword>
<evidence type="ECO:0000256" key="3">
    <source>
        <dbReference type="ARBA" id="ARBA00013036"/>
    </source>
</evidence>
<dbReference type="PANTHER" id="PTHR21085">
    <property type="entry name" value="CHORISMATE SYNTHASE"/>
    <property type="match status" value="1"/>
</dbReference>
<sequence length="296" mass="31757">DYDQLAGARGDVRPGHTDLVKHYKARGFDDPRGGGRSSYRSTLSDVIGGSIARIYLREHFGTAFLSSICQVGELKSPVSLSDHLEELVSAAADRRLTATQIEAVESRLSAGEIRTLDAEFCMGAAELIGSTRKQGDSIGAAVEVVGVNVPPLIGEPLYHSLKLRLMGVLGGLNAVQSCELGSGGEVVGRRGSENNDAIRRPGYQGNHHGGLLGGVTTGMPLVFRVGFKPTASILLPQQSVRKDLEEIEFKLQKGRHDPCVGVRAGVTLESRMAIEVMDAALVHQSRQLSVDNFRLF</sequence>
<dbReference type="InterPro" id="IPR000453">
    <property type="entry name" value="Chorismate_synth"/>
</dbReference>
<dbReference type="GO" id="GO:0009073">
    <property type="term" value="P:aromatic amino acid family biosynthetic process"/>
    <property type="evidence" value="ECO:0007669"/>
    <property type="project" value="UniProtKB-KW"/>
</dbReference>
<feature type="non-terminal residue" evidence="7">
    <location>
        <position position="1"/>
    </location>
</feature>
<evidence type="ECO:0000313" key="7">
    <source>
        <dbReference type="EMBL" id="SVD00543.1"/>
    </source>
</evidence>
<keyword evidence="4" id="KW-0028">Amino-acid biosynthesis</keyword>
<evidence type="ECO:0000256" key="2">
    <source>
        <dbReference type="ARBA" id="ARBA00008014"/>
    </source>
</evidence>
<keyword evidence="5" id="KW-0057">Aromatic amino acid biosynthesis</keyword>
<accession>A0A382RS77</accession>
<dbReference type="GO" id="GO:0008652">
    <property type="term" value="P:amino acid biosynthetic process"/>
    <property type="evidence" value="ECO:0007669"/>
    <property type="project" value="UniProtKB-KW"/>
</dbReference>
<evidence type="ECO:0000256" key="4">
    <source>
        <dbReference type="ARBA" id="ARBA00022605"/>
    </source>
</evidence>
<proteinExistence type="inferred from homology"/>
<dbReference type="InterPro" id="IPR035904">
    <property type="entry name" value="Chorismate_synth_AroC_sf"/>
</dbReference>
<dbReference type="EMBL" id="UINC01123815">
    <property type="protein sequence ID" value="SVD00543.1"/>
    <property type="molecule type" value="Genomic_DNA"/>
</dbReference>
<evidence type="ECO:0000256" key="1">
    <source>
        <dbReference type="ARBA" id="ARBA00005044"/>
    </source>
</evidence>
<dbReference type="PANTHER" id="PTHR21085:SF0">
    <property type="entry name" value="CHORISMATE SYNTHASE"/>
    <property type="match status" value="1"/>
</dbReference>
<dbReference type="Gene3D" id="3.60.150.10">
    <property type="entry name" value="Chorismate synthase AroC"/>
    <property type="match status" value="1"/>
</dbReference>
<dbReference type="AlphaFoldDB" id="A0A382RS77"/>